<dbReference type="Pfam" id="PF05742">
    <property type="entry name" value="TANGO2"/>
    <property type="match status" value="1"/>
</dbReference>
<dbReference type="RefSeq" id="WP_378294312.1">
    <property type="nucleotide sequence ID" value="NZ_JBHULE010000019.1"/>
</dbReference>
<keyword evidence="2" id="KW-1185">Reference proteome</keyword>
<evidence type="ECO:0000313" key="1">
    <source>
        <dbReference type="EMBL" id="MFD2564484.1"/>
    </source>
</evidence>
<evidence type="ECO:0000313" key="2">
    <source>
        <dbReference type="Proteomes" id="UP001597319"/>
    </source>
</evidence>
<protein>
    <submittedName>
        <fullName evidence="1">NRDE family protein</fullName>
    </submittedName>
</protein>
<comment type="caution">
    <text evidence="1">The sequence shown here is derived from an EMBL/GenBank/DDBJ whole genome shotgun (WGS) entry which is preliminary data.</text>
</comment>
<dbReference type="InterPro" id="IPR008551">
    <property type="entry name" value="TANGO2"/>
</dbReference>
<dbReference type="Proteomes" id="UP001597319">
    <property type="component" value="Unassembled WGS sequence"/>
</dbReference>
<organism evidence="1 2">
    <name type="scientific">Aquimarina rubra</name>
    <dbReference type="NCBI Taxonomy" id="1920033"/>
    <lineage>
        <taxon>Bacteria</taxon>
        <taxon>Pseudomonadati</taxon>
        <taxon>Bacteroidota</taxon>
        <taxon>Flavobacteriia</taxon>
        <taxon>Flavobacteriales</taxon>
        <taxon>Flavobacteriaceae</taxon>
        <taxon>Aquimarina</taxon>
    </lineage>
</organism>
<dbReference type="PANTHER" id="PTHR17985:SF8">
    <property type="entry name" value="TRANSPORT AND GOLGI ORGANIZATION PROTEIN 2 HOMOLOG"/>
    <property type="match status" value="1"/>
</dbReference>
<sequence length="238" mass="27371">MCTVTLIPTQENGFILTSNRDEAINRKTLVPEFYQVDKTRMLFPKDAVAGGTWIGISDKNTMICLLNGGFEIHERSVSYRQSRGVVVKDFLSADHLKKAISEYDYTGIEPFTIVAANWQSDLEFFELVWDGRQKHVRALEKETHIWSSSTLYTPEMKKTREDWFDVFQEANVLSVDMLLDFHKNAGIGDKDVDLQIDRGFLKTRSITQVVKTDEELSMRYEDLQKKEVNIVAFEAITA</sequence>
<reference evidence="2" key="1">
    <citation type="journal article" date="2019" name="Int. J. Syst. Evol. Microbiol.">
        <title>The Global Catalogue of Microorganisms (GCM) 10K type strain sequencing project: providing services to taxonomists for standard genome sequencing and annotation.</title>
        <authorList>
            <consortium name="The Broad Institute Genomics Platform"/>
            <consortium name="The Broad Institute Genome Sequencing Center for Infectious Disease"/>
            <person name="Wu L."/>
            <person name="Ma J."/>
        </authorList>
    </citation>
    <scope>NUCLEOTIDE SEQUENCE [LARGE SCALE GENOMIC DNA]</scope>
    <source>
        <strain evidence="2">KCTC 52274</strain>
    </source>
</reference>
<gene>
    <name evidence="1" type="ORF">ACFSR1_17510</name>
</gene>
<accession>A0ABW5LK02</accession>
<dbReference type="EMBL" id="JBHULE010000019">
    <property type="protein sequence ID" value="MFD2564484.1"/>
    <property type="molecule type" value="Genomic_DNA"/>
</dbReference>
<proteinExistence type="predicted"/>
<name>A0ABW5LK02_9FLAO</name>
<dbReference type="PANTHER" id="PTHR17985">
    <property type="entry name" value="SER/THR-RICH PROTEIN T10 IN DGCR REGION"/>
    <property type="match status" value="1"/>
</dbReference>